<sequence>MSEQRRGAVRSEASRVAILNATAALFAEKGYEHLSIEAIAAEAGVGKQTIYRWWPTKSALVAECMIEGFLMPGGAIPLNSGDIRSDLEAWVVAVFRFTEDPDNDVLIRSLVAAASDNGDIGRRLHDRLGASSELTERLAAAVRAGEVRPDLPIADVGEVLVGAVVLRILTREPTDEKLPTRLVDIVLGGPRPVA</sequence>
<evidence type="ECO:0000313" key="6">
    <source>
        <dbReference type="EMBL" id="PVZ95689.1"/>
    </source>
</evidence>
<keyword evidence="2 4" id="KW-0238">DNA-binding</keyword>
<evidence type="ECO:0000256" key="3">
    <source>
        <dbReference type="ARBA" id="ARBA00023163"/>
    </source>
</evidence>
<protein>
    <submittedName>
        <fullName evidence="6">TetR family transcriptional regulator</fullName>
    </submittedName>
</protein>
<dbReference type="Gene3D" id="1.10.357.10">
    <property type="entry name" value="Tetracycline Repressor, domain 2"/>
    <property type="match status" value="1"/>
</dbReference>
<dbReference type="InterPro" id="IPR011075">
    <property type="entry name" value="TetR_C"/>
</dbReference>
<proteinExistence type="predicted"/>
<dbReference type="InterPro" id="IPR001647">
    <property type="entry name" value="HTH_TetR"/>
</dbReference>
<dbReference type="OrthoDB" id="9796019at2"/>
<evidence type="ECO:0000256" key="1">
    <source>
        <dbReference type="ARBA" id="ARBA00023015"/>
    </source>
</evidence>
<dbReference type="AlphaFoldDB" id="A0A2V1HWS8"/>
<dbReference type="InterPro" id="IPR036271">
    <property type="entry name" value="Tet_transcr_reg_TetR-rel_C_sf"/>
</dbReference>
<comment type="caution">
    <text evidence="6">The sequence shown here is derived from an EMBL/GenBank/DDBJ whole genome shotgun (WGS) entry which is preliminary data.</text>
</comment>
<evidence type="ECO:0000259" key="5">
    <source>
        <dbReference type="PROSITE" id="PS50977"/>
    </source>
</evidence>
<keyword evidence="3" id="KW-0804">Transcription</keyword>
<dbReference type="EMBL" id="QEOP01000001">
    <property type="protein sequence ID" value="PVZ95689.1"/>
    <property type="molecule type" value="Genomic_DNA"/>
</dbReference>
<reference evidence="6 7" key="1">
    <citation type="submission" date="2018-05" db="EMBL/GenBank/DDBJ databases">
        <title>Amnibacterium sp. M8JJ-5, whole genome shotgun sequence.</title>
        <authorList>
            <person name="Tuo L."/>
        </authorList>
    </citation>
    <scope>NUCLEOTIDE SEQUENCE [LARGE SCALE GENOMIC DNA]</scope>
    <source>
        <strain evidence="6 7">M8JJ-5</strain>
    </source>
</reference>
<dbReference type="SUPFAM" id="SSF46689">
    <property type="entry name" value="Homeodomain-like"/>
    <property type="match status" value="1"/>
</dbReference>
<dbReference type="PANTHER" id="PTHR30055:SF148">
    <property type="entry name" value="TETR-FAMILY TRANSCRIPTIONAL REGULATOR"/>
    <property type="match status" value="1"/>
</dbReference>
<evidence type="ECO:0000313" key="7">
    <source>
        <dbReference type="Proteomes" id="UP000244893"/>
    </source>
</evidence>
<dbReference type="GO" id="GO:0000976">
    <property type="term" value="F:transcription cis-regulatory region binding"/>
    <property type="evidence" value="ECO:0007669"/>
    <property type="project" value="TreeGrafter"/>
</dbReference>
<dbReference type="RefSeq" id="WP_116755424.1">
    <property type="nucleotide sequence ID" value="NZ_JBHUEX010000001.1"/>
</dbReference>
<dbReference type="SUPFAM" id="SSF48498">
    <property type="entry name" value="Tetracyclin repressor-like, C-terminal domain"/>
    <property type="match status" value="1"/>
</dbReference>
<dbReference type="Pfam" id="PF00440">
    <property type="entry name" value="TetR_N"/>
    <property type="match status" value="1"/>
</dbReference>
<dbReference type="PRINTS" id="PR00455">
    <property type="entry name" value="HTHTETR"/>
</dbReference>
<gene>
    <name evidence="6" type="ORF">DDQ50_04195</name>
</gene>
<dbReference type="Gene3D" id="1.10.10.60">
    <property type="entry name" value="Homeodomain-like"/>
    <property type="match status" value="1"/>
</dbReference>
<keyword evidence="1" id="KW-0805">Transcription regulation</keyword>
<feature type="domain" description="HTH tetR-type" evidence="5">
    <location>
        <begin position="12"/>
        <end position="72"/>
    </location>
</feature>
<name>A0A2V1HWS8_9MICO</name>
<keyword evidence="7" id="KW-1185">Reference proteome</keyword>
<dbReference type="PROSITE" id="PS50977">
    <property type="entry name" value="HTH_TETR_2"/>
    <property type="match status" value="1"/>
</dbReference>
<dbReference type="InterPro" id="IPR050109">
    <property type="entry name" value="HTH-type_TetR-like_transc_reg"/>
</dbReference>
<accession>A0A2V1HWS8</accession>
<organism evidence="6 7">
    <name type="scientific">Amnibacterium flavum</name>
    <dbReference type="NCBI Taxonomy" id="2173173"/>
    <lineage>
        <taxon>Bacteria</taxon>
        <taxon>Bacillati</taxon>
        <taxon>Actinomycetota</taxon>
        <taxon>Actinomycetes</taxon>
        <taxon>Micrococcales</taxon>
        <taxon>Microbacteriaceae</taxon>
        <taxon>Amnibacterium</taxon>
    </lineage>
</organism>
<dbReference type="InterPro" id="IPR009057">
    <property type="entry name" value="Homeodomain-like_sf"/>
</dbReference>
<dbReference type="Proteomes" id="UP000244893">
    <property type="component" value="Unassembled WGS sequence"/>
</dbReference>
<dbReference type="Pfam" id="PF16859">
    <property type="entry name" value="TetR_C_11"/>
    <property type="match status" value="1"/>
</dbReference>
<evidence type="ECO:0000256" key="2">
    <source>
        <dbReference type="ARBA" id="ARBA00023125"/>
    </source>
</evidence>
<dbReference type="PANTHER" id="PTHR30055">
    <property type="entry name" value="HTH-TYPE TRANSCRIPTIONAL REGULATOR RUTR"/>
    <property type="match status" value="1"/>
</dbReference>
<feature type="DNA-binding region" description="H-T-H motif" evidence="4">
    <location>
        <begin position="35"/>
        <end position="54"/>
    </location>
</feature>
<evidence type="ECO:0000256" key="4">
    <source>
        <dbReference type="PROSITE-ProRule" id="PRU00335"/>
    </source>
</evidence>
<dbReference type="GO" id="GO:0003700">
    <property type="term" value="F:DNA-binding transcription factor activity"/>
    <property type="evidence" value="ECO:0007669"/>
    <property type="project" value="TreeGrafter"/>
</dbReference>